<evidence type="ECO:0000313" key="1">
    <source>
        <dbReference type="EMBL" id="KAA1380432.1"/>
    </source>
</evidence>
<sequence length="261" mass="26600">MTAAVTREMVLAAATGLRAGDPATADEAATDRAVRAIIAGSVPVGTDLVDYTAYPTSDDVDVIGVLIDATLTRTDTVQTRSLATVALAPADDDATLDGSVLVRGLPMDAADGGRTLHSSSLSGDVHVTAPVDVSETGVLEVGLTSGSAAEAAAPAPVAPAPTARPRTTAELKAARTAYDAAVKKARTKYAKARKKAGKSKRRRIAAKKAYDTRRARAKATYRAAIADVPVVGINSPPASRSAPATASSVTIISTDVAWPQA</sequence>
<protein>
    <submittedName>
        <fullName evidence="1">Uncharacterized protein</fullName>
    </submittedName>
</protein>
<comment type="caution">
    <text evidence="1">The sequence shown here is derived from an EMBL/GenBank/DDBJ whole genome shotgun (WGS) entry which is preliminary data.</text>
</comment>
<reference evidence="1" key="1">
    <citation type="submission" date="2019-09" db="EMBL/GenBank/DDBJ databases">
        <authorList>
            <person name="Li J."/>
        </authorList>
    </citation>
    <scope>NUCLEOTIDE SEQUENCE [LARGE SCALE GENOMIC DNA]</scope>
    <source>
        <strain evidence="1">NRBC 14897</strain>
    </source>
</reference>
<dbReference type="Proteomes" id="UP001515100">
    <property type="component" value="Unassembled WGS sequence"/>
</dbReference>
<proteinExistence type="predicted"/>
<dbReference type="EMBL" id="SDPP02000001">
    <property type="protein sequence ID" value="KAA1380432.1"/>
    <property type="molecule type" value="Genomic_DNA"/>
</dbReference>
<name>A0A641ARX9_9ACTN</name>
<keyword evidence="2" id="KW-1185">Reference proteome</keyword>
<accession>A0A641ARX9</accession>
<organism evidence="1 2">
    <name type="scientific">Aeromicrobium fastidiosum</name>
    <dbReference type="NCBI Taxonomy" id="52699"/>
    <lineage>
        <taxon>Bacteria</taxon>
        <taxon>Bacillati</taxon>
        <taxon>Actinomycetota</taxon>
        <taxon>Actinomycetes</taxon>
        <taxon>Propionibacteriales</taxon>
        <taxon>Nocardioidaceae</taxon>
        <taxon>Aeromicrobium</taxon>
    </lineage>
</organism>
<dbReference type="RefSeq" id="WP_129180889.1">
    <property type="nucleotide sequence ID" value="NZ_JAGIOG010000001.1"/>
</dbReference>
<dbReference type="AlphaFoldDB" id="A0A641ARX9"/>
<gene>
    <name evidence="1" type="ORF">ESP62_004420</name>
</gene>
<dbReference type="OrthoDB" id="9900380at2"/>
<evidence type="ECO:0000313" key="2">
    <source>
        <dbReference type="Proteomes" id="UP001515100"/>
    </source>
</evidence>